<dbReference type="InterPro" id="IPR006439">
    <property type="entry name" value="HAD-SF_hydro_IA"/>
</dbReference>
<evidence type="ECO:0000313" key="2">
    <source>
        <dbReference type="Proteomes" id="UP001235303"/>
    </source>
</evidence>
<dbReference type="GO" id="GO:0016787">
    <property type="term" value="F:hydrolase activity"/>
    <property type="evidence" value="ECO:0007669"/>
    <property type="project" value="UniProtKB-KW"/>
</dbReference>
<dbReference type="PANTHER" id="PTHR43434">
    <property type="entry name" value="PHOSPHOGLYCOLATE PHOSPHATASE"/>
    <property type="match status" value="1"/>
</dbReference>
<dbReference type="Gene3D" id="1.10.150.240">
    <property type="entry name" value="Putative phosphatase, domain 2"/>
    <property type="match status" value="1"/>
</dbReference>
<dbReference type="InterPro" id="IPR023198">
    <property type="entry name" value="PGP-like_dom2"/>
</dbReference>
<comment type="caution">
    <text evidence="1">The sequence shown here is derived from an EMBL/GenBank/DDBJ whole genome shotgun (WGS) entry which is preliminary data.</text>
</comment>
<dbReference type="EMBL" id="JAQOSP010000129">
    <property type="protein sequence ID" value="MDJ1171808.1"/>
    <property type="molecule type" value="Genomic_DNA"/>
</dbReference>
<dbReference type="InterPro" id="IPR023214">
    <property type="entry name" value="HAD_sf"/>
</dbReference>
<sequence length="215" mass="24622">MVNTPHLIFDFDGTLADSLDLVVEITNGLAPEFGYSSSSPEELHQLRNNSTEDILKKVGVTWYKLPFLMLRLRREMNQAIDTLNLVEGMAEVLEELKNQGHILGIVTSNGRENVKIFLRNHRLDYQFEFIESELNLLGKSRGIKRLIKKRGWTLEEVAYVGDEVRDIQAAHQIGIKAIAVGWGFHLPEILSEYQPDFLLSEPRELLEVVQRLKNP</sequence>
<dbReference type="Pfam" id="PF13419">
    <property type="entry name" value="HAD_2"/>
    <property type="match status" value="1"/>
</dbReference>
<dbReference type="SUPFAM" id="SSF56784">
    <property type="entry name" value="HAD-like"/>
    <property type="match status" value="1"/>
</dbReference>
<dbReference type="Proteomes" id="UP001235303">
    <property type="component" value="Unassembled WGS sequence"/>
</dbReference>
<proteinExistence type="predicted"/>
<evidence type="ECO:0000313" key="1">
    <source>
        <dbReference type="EMBL" id="MDJ1171808.1"/>
    </source>
</evidence>
<dbReference type="InterPro" id="IPR041492">
    <property type="entry name" value="HAD_2"/>
</dbReference>
<dbReference type="SFLD" id="SFLDG01129">
    <property type="entry name" value="C1.5:_HAD__Beta-PGM__Phosphata"/>
    <property type="match status" value="1"/>
</dbReference>
<dbReference type="InterPro" id="IPR036412">
    <property type="entry name" value="HAD-like_sf"/>
</dbReference>
<protein>
    <submittedName>
        <fullName evidence="1">HAD-IA family hydrolase</fullName>
    </submittedName>
</protein>
<dbReference type="InterPro" id="IPR050155">
    <property type="entry name" value="HAD-like_hydrolase_sf"/>
</dbReference>
<organism evidence="1 2">
    <name type="scientific">Roseofilum acuticapitatum BLCC-M154</name>
    <dbReference type="NCBI Taxonomy" id="3022444"/>
    <lineage>
        <taxon>Bacteria</taxon>
        <taxon>Bacillati</taxon>
        <taxon>Cyanobacteriota</taxon>
        <taxon>Cyanophyceae</taxon>
        <taxon>Desertifilales</taxon>
        <taxon>Desertifilaceae</taxon>
        <taxon>Roseofilum</taxon>
        <taxon>Roseofilum acuticapitatum</taxon>
    </lineage>
</organism>
<gene>
    <name evidence="1" type="ORF">PMG71_20470</name>
</gene>
<dbReference type="PANTHER" id="PTHR43434:SF13">
    <property type="entry name" value="PHOSPHOGLYCOLATE PHOSPHATASE"/>
    <property type="match status" value="1"/>
</dbReference>
<dbReference type="RefSeq" id="WP_283755562.1">
    <property type="nucleotide sequence ID" value="NZ_JAQOSP010000129.1"/>
</dbReference>
<keyword evidence="2" id="KW-1185">Reference proteome</keyword>
<name>A0ABT7AY28_9CYAN</name>
<reference evidence="1 2" key="1">
    <citation type="submission" date="2023-01" db="EMBL/GenBank/DDBJ databases">
        <title>Novel diversity within Roseofilum (Cyanobacteria; Desertifilaceae) from marine benthic mats with descriptions of four novel species.</title>
        <authorList>
            <person name="Wang Y."/>
            <person name="Berthold D.E."/>
            <person name="Hu J."/>
            <person name="Lefler F.W."/>
            <person name="Laughinghouse H.D. IV."/>
        </authorList>
    </citation>
    <scope>NUCLEOTIDE SEQUENCE [LARGE SCALE GENOMIC DNA]</scope>
    <source>
        <strain evidence="1 2">BLCC-M154</strain>
    </source>
</reference>
<dbReference type="Gene3D" id="3.40.50.1000">
    <property type="entry name" value="HAD superfamily/HAD-like"/>
    <property type="match status" value="1"/>
</dbReference>
<accession>A0ABT7AY28</accession>
<dbReference type="NCBIfam" id="TIGR01549">
    <property type="entry name" value="HAD-SF-IA-v1"/>
    <property type="match status" value="1"/>
</dbReference>
<keyword evidence="1" id="KW-0378">Hydrolase</keyword>
<dbReference type="SFLD" id="SFLDS00003">
    <property type="entry name" value="Haloacid_Dehalogenase"/>
    <property type="match status" value="1"/>
</dbReference>